<keyword evidence="1" id="KW-0812">Transmembrane</keyword>
<keyword evidence="3" id="KW-1185">Reference proteome</keyword>
<keyword evidence="1" id="KW-0472">Membrane</keyword>
<evidence type="ECO:0000313" key="2">
    <source>
        <dbReference type="EMBL" id="EGT57981.1"/>
    </source>
</evidence>
<dbReference type="GO" id="GO:0046579">
    <property type="term" value="P:positive regulation of Ras protein signal transduction"/>
    <property type="evidence" value="ECO:0007669"/>
    <property type="project" value="EnsemblMetazoa"/>
</dbReference>
<dbReference type="EMBL" id="GL379794">
    <property type="protein sequence ID" value="EGT57981.1"/>
    <property type="molecule type" value="Genomic_DNA"/>
</dbReference>
<dbReference type="HOGENOM" id="CLU_746468_0_0_1"/>
<dbReference type="Proteomes" id="UP000008068">
    <property type="component" value="Unassembled WGS sequence"/>
</dbReference>
<feature type="transmembrane region" description="Helical" evidence="1">
    <location>
        <begin position="102"/>
        <end position="121"/>
    </location>
</feature>
<proteinExistence type="predicted"/>
<feature type="transmembrane region" description="Helical" evidence="1">
    <location>
        <begin position="225"/>
        <end position="243"/>
    </location>
</feature>
<dbReference type="FunCoup" id="G0MHJ8">
    <property type="interactions" value="1776"/>
</dbReference>
<name>G0MHJ8_CAEBE</name>
<gene>
    <name evidence="2" type="ORF">CAEBREN_15709</name>
</gene>
<organism evidence="3">
    <name type="scientific">Caenorhabditis brenneri</name>
    <name type="common">Nematode worm</name>
    <dbReference type="NCBI Taxonomy" id="135651"/>
    <lineage>
        <taxon>Eukaryota</taxon>
        <taxon>Metazoa</taxon>
        <taxon>Ecdysozoa</taxon>
        <taxon>Nematoda</taxon>
        <taxon>Chromadorea</taxon>
        <taxon>Rhabditida</taxon>
        <taxon>Rhabditina</taxon>
        <taxon>Rhabditomorpha</taxon>
        <taxon>Rhabditoidea</taxon>
        <taxon>Rhabditidae</taxon>
        <taxon>Peloderinae</taxon>
        <taxon>Caenorhabditis</taxon>
    </lineage>
</organism>
<feature type="transmembrane region" description="Helical" evidence="1">
    <location>
        <begin position="44"/>
        <end position="62"/>
    </location>
</feature>
<feature type="transmembrane region" description="Helical" evidence="1">
    <location>
        <begin position="185"/>
        <end position="213"/>
    </location>
</feature>
<sequence>MNSKKHELPDTSAPLVTEERKIDRYPTSTQNLPYNSLSLIGKRILAVVVIFLLLSQYAYGVIEHSSLISIQFATSVLAFCSVLEILVSRIQLNADSDGRSVFLLYRTAGIVFFIASLFLNLTHCLENLSDLNPHTTSEEVNQTTEETHGHNHSMKNNISLRSNALHSHFPRNLLQFMETFFHNNFLVHFLNISLFSDFTLYISIVDIVVKTLFALCHNPLSINKLCNFIVLVPPSALTIFVYYHNQRGWNYFFDWLNHHLEPVTAILMTVTCIGLAIYSLYKKKQYLLAEGPKGFSIEKISDTVKSKNPSLDKVDHVHASCEWPGGFTVSLKAYIKVEKTNKDWVARAATNFSELKTLLHSEIKAQGAKEVIVEPVFVDSTLSNDFVDSICIDQSCHKEDVGCCTIPKNTEEA</sequence>
<evidence type="ECO:0000313" key="3">
    <source>
        <dbReference type="Proteomes" id="UP000008068"/>
    </source>
</evidence>
<dbReference type="GO" id="GO:0006633">
    <property type="term" value="P:fatty acid biosynthetic process"/>
    <property type="evidence" value="ECO:0007669"/>
    <property type="project" value="EnsemblMetazoa"/>
</dbReference>
<keyword evidence="1" id="KW-1133">Transmembrane helix</keyword>
<feature type="transmembrane region" description="Helical" evidence="1">
    <location>
        <begin position="68"/>
        <end position="90"/>
    </location>
</feature>
<feature type="transmembrane region" description="Helical" evidence="1">
    <location>
        <begin position="263"/>
        <end position="281"/>
    </location>
</feature>
<dbReference type="InParanoid" id="G0MHJ8"/>
<dbReference type="GO" id="GO:0071294">
    <property type="term" value="P:cellular response to zinc ion"/>
    <property type="evidence" value="ECO:0007669"/>
    <property type="project" value="EnsemblMetazoa"/>
</dbReference>
<reference evidence="3" key="1">
    <citation type="submission" date="2011-07" db="EMBL/GenBank/DDBJ databases">
        <authorList>
            <consortium name="Caenorhabditis brenneri Sequencing and Analysis Consortium"/>
            <person name="Wilson R.K."/>
        </authorList>
    </citation>
    <scope>NUCLEOTIDE SEQUENCE [LARGE SCALE GENOMIC DNA]</scope>
    <source>
        <strain evidence="3">PB2801</strain>
    </source>
</reference>
<dbReference type="eggNOG" id="ENOG502TFPA">
    <property type="taxonomic scope" value="Eukaryota"/>
</dbReference>
<accession>G0MHJ8</accession>
<evidence type="ECO:0000256" key="1">
    <source>
        <dbReference type="SAM" id="Phobius"/>
    </source>
</evidence>
<dbReference type="OrthoDB" id="5873812at2759"/>
<dbReference type="GO" id="GO:0031647">
    <property type="term" value="P:regulation of protein stability"/>
    <property type="evidence" value="ECO:0007669"/>
    <property type="project" value="EnsemblMetazoa"/>
</dbReference>
<dbReference type="GO" id="GO:0005789">
    <property type="term" value="C:endoplasmic reticulum membrane"/>
    <property type="evidence" value="ECO:0007669"/>
    <property type="project" value="EnsemblMetazoa"/>
</dbReference>
<dbReference type="OMA" id="DHVHASC"/>
<dbReference type="STRING" id="135651.G0MHJ8"/>
<dbReference type="GO" id="GO:0046716">
    <property type="term" value="P:muscle cell cellular homeostasis"/>
    <property type="evidence" value="ECO:0007669"/>
    <property type="project" value="EnsemblMetazoa"/>
</dbReference>
<dbReference type="AlphaFoldDB" id="G0MHJ8"/>
<protein>
    <submittedName>
        <fullName evidence="2">Uncharacterized protein</fullName>
    </submittedName>
</protein>